<proteinExistence type="predicted"/>
<dbReference type="Gene3D" id="2.60.40.10">
    <property type="entry name" value="Immunoglobulins"/>
    <property type="match status" value="1"/>
</dbReference>
<organism evidence="1 2">
    <name type="scientific">Dyadobacter pollutisoli</name>
    <dbReference type="NCBI Taxonomy" id="2910158"/>
    <lineage>
        <taxon>Bacteria</taxon>
        <taxon>Pseudomonadati</taxon>
        <taxon>Bacteroidota</taxon>
        <taxon>Cytophagia</taxon>
        <taxon>Cytophagales</taxon>
        <taxon>Spirosomataceae</taxon>
        <taxon>Dyadobacter</taxon>
    </lineage>
</organism>
<dbReference type="RefSeq" id="WP_244825062.1">
    <property type="nucleotide sequence ID" value="NZ_CP112998.1"/>
</dbReference>
<dbReference type="InterPro" id="IPR013783">
    <property type="entry name" value="Ig-like_fold"/>
</dbReference>
<reference evidence="1" key="1">
    <citation type="submission" date="2022-11" db="EMBL/GenBank/DDBJ databases">
        <title>Dyadobacter pollutisoli sp. nov., isolated from plastic dumped soil.</title>
        <authorList>
            <person name="Kim J.M."/>
            <person name="Kim K.R."/>
            <person name="Lee J.K."/>
            <person name="Hao L."/>
            <person name="Jeon C.O."/>
        </authorList>
    </citation>
    <scope>NUCLEOTIDE SEQUENCE</scope>
    <source>
        <strain evidence="1">U1</strain>
    </source>
</reference>
<evidence type="ECO:0000313" key="1">
    <source>
        <dbReference type="EMBL" id="WAC12981.1"/>
    </source>
</evidence>
<name>A0A9E8NDG5_9BACT</name>
<evidence type="ECO:0008006" key="3">
    <source>
        <dbReference type="Google" id="ProtNLM"/>
    </source>
</evidence>
<dbReference type="Proteomes" id="UP001164653">
    <property type="component" value="Chromosome"/>
</dbReference>
<evidence type="ECO:0000313" key="2">
    <source>
        <dbReference type="Proteomes" id="UP001164653"/>
    </source>
</evidence>
<dbReference type="KEGG" id="dpf:ON006_03240"/>
<gene>
    <name evidence="1" type="ORF">ON006_03240</name>
</gene>
<accession>A0A9E8NDG5</accession>
<protein>
    <recommendedName>
        <fullName evidence="3">T9SS type A sorting domain-containing protein</fullName>
    </recommendedName>
</protein>
<dbReference type="AlphaFoldDB" id="A0A9E8NDG5"/>
<sequence length="786" mass="82599">METGIQFSFKMKHLILPIAIYCCSTTTLLAQKTWNGSFDIKWSVASNWTPAVVPLATEDVIIPSGMPNDPTINGNAVAKTIEVQPGASLTILAAISLTVNGSKAISGNTTAFYNAGKVNNDGVLTIGNTAIVGQYGIVNVALFSNNNGEIKIDNATSGGFYNNTDGKFTNKAKLTIGSNSTIGAGSTVGNYGIHNKAIISNTTGGEISINDATTSGLFNSTGGSFSNSSFLIIGANLSVGENGIRNFNGGTFINNPTGDISINNTTNIGLYNIEGAFTNSGKITIGSTNAVGTNGIRNDDIFNNNVGGDIKIDNSSESGWFQFAGTLNNSATITIGATHNVGNNGLINISTVNNNRGGDIKIDNASQGLTNYSPGNFTNVAKITIGENTSTAGYGLYNFGAIFTNNTGGDIKIYNATAGGIFNTVSGATITNNAKILIQMNNSNLPGLITHQILNNNACASIITNGGLYNWTTGNTLNAGLIQVGNLLSNTHNFTNIGILKYGGLNTGPGEAAILNLGNQAIIVNNTPTPIFTFGVEGDYDGTIDGIFIDNAGNTSAGIYFPETNSFNPNGLVSSGLNILVAKITQSGGCTFLVPFTYTASPLPVRLLSFSGKAAAEGQNILNWITDVETDFAHFEVQRSADTRSFTSVGVVNGSQSNFGESALNTYAFLDASAGQANYYRLKMVDKDGTFAFSKILSIKNTEEKSVVGSFYPNPSTGKVLVDIYAVENGEWTLKVADKSGTVIYSQTQNLQKGMNKITLEKFVPGLNLVQFDNGLVNEFRKLVRK</sequence>
<dbReference type="EMBL" id="CP112998">
    <property type="protein sequence ID" value="WAC12981.1"/>
    <property type="molecule type" value="Genomic_DNA"/>
</dbReference>
<keyword evidence="2" id="KW-1185">Reference proteome</keyword>